<feature type="active site" evidence="6">
    <location>
        <position position="343"/>
    </location>
</feature>
<dbReference type="GO" id="GO:0008168">
    <property type="term" value="F:methyltransferase activity"/>
    <property type="evidence" value="ECO:0007669"/>
    <property type="project" value="UniProtKB-KW"/>
</dbReference>
<dbReference type="InterPro" id="IPR003333">
    <property type="entry name" value="CMAS"/>
</dbReference>
<evidence type="ECO:0000256" key="1">
    <source>
        <dbReference type="ARBA" id="ARBA00010815"/>
    </source>
</evidence>
<dbReference type="SUPFAM" id="SSF53335">
    <property type="entry name" value="S-adenosyl-L-methionine-dependent methyltransferases"/>
    <property type="match status" value="1"/>
</dbReference>
<comment type="similarity">
    <text evidence="1">Belongs to the CFA/CMAS family.</text>
</comment>
<dbReference type="EMBL" id="MEZV01000013">
    <property type="protein sequence ID" value="OGD67559.1"/>
    <property type="molecule type" value="Genomic_DNA"/>
</dbReference>
<dbReference type="AlphaFoldDB" id="A0A1F5EJF6"/>
<dbReference type="Gene3D" id="3.40.50.150">
    <property type="entry name" value="Vaccinia Virus protein VP39"/>
    <property type="match status" value="1"/>
</dbReference>
<gene>
    <name evidence="7" type="ORF">A3F08_00835</name>
</gene>
<comment type="caution">
    <text evidence="7">The sequence shown here is derived from an EMBL/GenBank/DDBJ whole genome shotgun (WGS) entry which is preliminary data.</text>
</comment>
<dbReference type="GO" id="GO:0008610">
    <property type="term" value="P:lipid biosynthetic process"/>
    <property type="evidence" value="ECO:0007669"/>
    <property type="project" value="InterPro"/>
</dbReference>
<keyword evidence="3" id="KW-0808">Transferase</keyword>
<dbReference type="InterPro" id="IPR050723">
    <property type="entry name" value="CFA/CMAS"/>
</dbReference>
<dbReference type="PANTHER" id="PTHR43667">
    <property type="entry name" value="CYCLOPROPANE-FATTY-ACYL-PHOSPHOLIPID SYNTHASE"/>
    <property type="match status" value="1"/>
</dbReference>
<name>A0A1F5EJF6_9BACT</name>
<accession>A0A1F5EJF6</accession>
<dbReference type="PIRSF" id="PIRSF003085">
    <property type="entry name" value="CMAS"/>
    <property type="match status" value="1"/>
</dbReference>
<dbReference type="GO" id="GO:0032259">
    <property type="term" value="P:methylation"/>
    <property type="evidence" value="ECO:0007669"/>
    <property type="project" value="UniProtKB-KW"/>
</dbReference>
<dbReference type="NCBIfam" id="NF008686">
    <property type="entry name" value="PRK11705.1"/>
    <property type="match status" value="1"/>
</dbReference>
<sequence>MFNNYKKIVEEILAKANIKINGKRPWDLKVNDERLYQRIFRGGVLPAGEAYMDGWWDCKKIDELVYRLLRSNLIKKVNINSKLLSAVITSRIFNFGAKSKAFEIGKRHYDLGNDLFESMLDKRLVYTCGYWKKAKNLDQAQEAKLDLICKKIGLKRGQKILDIGCGWGSFAKFAAEKYGAKVVGITVSKEQVELGKKLCKGLPVKIHLQDYRDVNGKFDHIVSLGMFEHVGYKNYRTYMQIAARCLKDNGLFLLHTIGGNSSVTQINAWIEKYIFPNGMIPSLKQIGEAVEGFFVLEDLHNFGTDYDQTLMAWYNNFVNNWHKIKNNYDERFYRMWKLYLLGCAGSFRARNIHLWQIVFSKNGIKNGYQSIR</sequence>
<dbReference type="PANTHER" id="PTHR43667:SF1">
    <property type="entry name" value="CYCLOPROPANE-FATTY-ACYL-PHOSPHOLIPID SYNTHASE"/>
    <property type="match status" value="1"/>
</dbReference>
<dbReference type="InterPro" id="IPR029063">
    <property type="entry name" value="SAM-dependent_MTases_sf"/>
</dbReference>
<keyword evidence="5" id="KW-0443">Lipid metabolism</keyword>
<evidence type="ECO:0000256" key="4">
    <source>
        <dbReference type="ARBA" id="ARBA00022691"/>
    </source>
</evidence>
<keyword evidence="4" id="KW-0949">S-adenosyl-L-methionine</keyword>
<evidence type="ECO:0000256" key="5">
    <source>
        <dbReference type="ARBA" id="ARBA00023098"/>
    </source>
</evidence>
<keyword evidence="2" id="KW-0489">Methyltransferase</keyword>
<protein>
    <submittedName>
        <fullName evidence="7">Cyclopropane-fatty-acyl-phospholipid synthase</fullName>
    </submittedName>
</protein>
<proteinExistence type="inferred from homology"/>
<evidence type="ECO:0000313" key="8">
    <source>
        <dbReference type="Proteomes" id="UP000176451"/>
    </source>
</evidence>
<organism evidence="7 8">
    <name type="scientific">Candidatus Berkelbacteria bacterium RIFCSPHIGHO2_12_FULL_36_9</name>
    <dbReference type="NCBI Taxonomy" id="1797469"/>
    <lineage>
        <taxon>Bacteria</taxon>
        <taxon>Candidatus Berkelbacteria</taxon>
    </lineage>
</organism>
<reference evidence="7 8" key="1">
    <citation type="journal article" date="2016" name="Nat. Commun.">
        <title>Thousands of microbial genomes shed light on interconnected biogeochemical processes in an aquifer system.</title>
        <authorList>
            <person name="Anantharaman K."/>
            <person name="Brown C.T."/>
            <person name="Hug L.A."/>
            <person name="Sharon I."/>
            <person name="Castelle C.J."/>
            <person name="Probst A.J."/>
            <person name="Thomas B.C."/>
            <person name="Singh A."/>
            <person name="Wilkins M.J."/>
            <person name="Karaoz U."/>
            <person name="Brodie E.L."/>
            <person name="Williams K.H."/>
            <person name="Hubbard S.S."/>
            <person name="Banfield J.F."/>
        </authorList>
    </citation>
    <scope>NUCLEOTIDE SEQUENCE [LARGE SCALE GENOMIC DNA]</scope>
</reference>
<evidence type="ECO:0000256" key="3">
    <source>
        <dbReference type="ARBA" id="ARBA00022679"/>
    </source>
</evidence>
<dbReference type="Proteomes" id="UP000176451">
    <property type="component" value="Unassembled WGS sequence"/>
</dbReference>
<evidence type="ECO:0000256" key="6">
    <source>
        <dbReference type="PIRSR" id="PIRSR003085-1"/>
    </source>
</evidence>
<evidence type="ECO:0000256" key="2">
    <source>
        <dbReference type="ARBA" id="ARBA00022603"/>
    </source>
</evidence>
<evidence type="ECO:0000313" key="7">
    <source>
        <dbReference type="EMBL" id="OGD67559.1"/>
    </source>
</evidence>
<dbReference type="CDD" id="cd02440">
    <property type="entry name" value="AdoMet_MTases"/>
    <property type="match status" value="1"/>
</dbReference>
<dbReference type="STRING" id="1797469.A3F08_00835"/>
<dbReference type="Pfam" id="PF02353">
    <property type="entry name" value="CMAS"/>
    <property type="match status" value="1"/>
</dbReference>